<gene>
    <name evidence="2" type="ORF">SAMN05216337_1023101</name>
</gene>
<accession>A0A1G7BU05</accession>
<name>A0A1G7BU05_9BRAD</name>
<feature type="compositionally biased region" description="Gly residues" evidence="1">
    <location>
        <begin position="1"/>
        <end position="18"/>
    </location>
</feature>
<sequence length="32" mass="3358">MVFPYHGGGGIHVRGAQGGPARLQVNPDEPWG</sequence>
<dbReference type="AlphaFoldDB" id="A0A1G7BU05"/>
<protein>
    <submittedName>
        <fullName evidence="2">Uncharacterized protein</fullName>
    </submittedName>
</protein>
<dbReference type="Proteomes" id="UP000199245">
    <property type="component" value="Unassembled WGS sequence"/>
</dbReference>
<organism evidence="2 3">
    <name type="scientific">Bradyrhizobium brasilense</name>
    <dbReference type="NCBI Taxonomy" id="1419277"/>
    <lineage>
        <taxon>Bacteria</taxon>
        <taxon>Pseudomonadati</taxon>
        <taxon>Pseudomonadota</taxon>
        <taxon>Alphaproteobacteria</taxon>
        <taxon>Hyphomicrobiales</taxon>
        <taxon>Nitrobacteraceae</taxon>
        <taxon>Bradyrhizobium</taxon>
    </lineage>
</organism>
<evidence type="ECO:0000313" key="3">
    <source>
        <dbReference type="Proteomes" id="UP000199245"/>
    </source>
</evidence>
<evidence type="ECO:0000313" key="2">
    <source>
        <dbReference type="EMBL" id="SDE30452.1"/>
    </source>
</evidence>
<feature type="region of interest" description="Disordered" evidence="1">
    <location>
        <begin position="1"/>
        <end position="32"/>
    </location>
</feature>
<dbReference type="EMBL" id="FMZW01000023">
    <property type="protein sequence ID" value="SDE30452.1"/>
    <property type="molecule type" value="Genomic_DNA"/>
</dbReference>
<evidence type="ECO:0000256" key="1">
    <source>
        <dbReference type="SAM" id="MobiDB-lite"/>
    </source>
</evidence>
<proteinExistence type="predicted"/>
<reference evidence="2 3" key="1">
    <citation type="submission" date="2016-10" db="EMBL/GenBank/DDBJ databases">
        <authorList>
            <person name="de Groot N.N."/>
        </authorList>
    </citation>
    <scope>NUCLEOTIDE SEQUENCE [LARGE SCALE GENOMIC DNA]</scope>
    <source>
        <strain evidence="2 3">R5</strain>
    </source>
</reference>